<dbReference type="SUPFAM" id="SSF48371">
    <property type="entry name" value="ARM repeat"/>
    <property type="match status" value="1"/>
</dbReference>
<dbReference type="InterPro" id="IPR000225">
    <property type="entry name" value="Armadillo"/>
</dbReference>
<dbReference type="InterPro" id="IPR016024">
    <property type="entry name" value="ARM-type_fold"/>
</dbReference>
<feature type="repeat" description="ARM" evidence="4">
    <location>
        <begin position="187"/>
        <end position="217"/>
    </location>
</feature>
<evidence type="ECO:0000256" key="2">
    <source>
        <dbReference type="ARBA" id="ARBA00022448"/>
    </source>
</evidence>
<keyword evidence="2" id="KW-0813">Transport</keyword>
<dbReference type="InterPro" id="IPR011989">
    <property type="entry name" value="ARM-like"/>
</dbReference>
<evidence type="ECO:0000256" key="4">
    <source>
        <dbReference type="PROSITE-ProRule" id="PRU00259"/>
    </source>
</evidence>
<dbReference type="STRING" id="1263082.A0A068RIS2"/>
<reference evidence="5" key="1">
    <citation type="submission" date="2013-08" db="EMBL/GenBank/DDBJ databases">
        <title>Gene expansion shapes genome architecture in the human pathogen Lichtheimia corymbifera: an evolutionary genomics analysis in the ancient terrestrial Mucorales (Mucoromycotina).</title>
        <authorList>
            <person name="Schwartze V.U."/>
            <person name="Winter S."/>
            <person name="Shelest E."/>
            <person name="Marcet-Houben M."/>
            <person name="Horn F."/>
            <person name="Wehner S."/>
            <person name="Hoffmann K."/>
            <person name="Riege K."/>
            <person name="Sammeth M."/>
            <person name="Nowrousian M."/>
            <person name="Valiante V."/>
            <person name="Linde J."/>
            <person name="Jacobsen I.D."/>
            <person name="Marz M."/>
            <person name="Brakhage A.A."/>
            <person name="Gabaldon T."/>
            <person name="Bocker S."/>
            <person name="Voigt K."/>
        </authorList>
    </citation>
    <scope>NUCLEOTIDE SEQUENCE [LARGE SCALE GENOMIC DNA]</scope>
    <source>
        <strain evidence="5">FSU 9682</strain>
    </source>
</reference>
<dbReference type="VEuPathDB" id="FungiDB:LCOR_01625.1"/>
<dbReference type="Gene3D" id="1.25.10.10">
    <property type="entry name" value="Leucine-rich Repeat Variant"/>
    <property type="match status" value="1"/>
</dbReference>
<protein>
    <submittedName>
        <fullName evidence="5">Importin subunit alpha-1-like</fullName>
    </submittedName>
</protein>
<organism evidence="5 6">
    <name type="scientific">Lichtheimia corymbifera JMRC:FSU:9682</name>
    <dbReference type="NCBI Taxonomy" id="1263082"/>
    <lineage>
        <taxon>Eukaryota</taxon>
        <taxon>Fungi</taxon>
        <taxon>Fungi incertae sedis</taxon>
        <taxon>Mucoromycota</taxon>
        <taxon>Mucoromycotina</taxon>
        <taxon>Mucoromycetes</taxon>
        <taxon>Mucorales</taxon>
        <taxon>Lichtheimiaceae</taxon>
        <taxon>Lichtheimia</taxon>
    </lineage>
</organism>
<accession>A0A068RIS2</accession>
<gene>
    <name evidence="5" type="ORF">LCOR_01625.1</name>
</gene>
<dbReference type="PROSITE" id="PS50176">
    <property type="entry name" value="ARM_REPEAT"/>
    <property type="match status" value="1"/>
</dbReference>
<evidence type="ECO:0000256" key="3">
    <source>
        <dbReference type="ARBA" id="ARBA00022927"/>
    </source>
</evidence>
<keyword evidence="6" id="KW-1185">Reference proteome</keyword>
<dbReference type="PANTHER" id="PTHR23316">
    <property type="entry name" value="IMPORTIN ALPHA"/>
    <property type="match status" value="1"/>
</dbReference>
<name>A0A068RIS2_9FUNG</name>
<comment type="caution">
    <text evidence="5">The sequence shown here is derived from an EMBL/GenBank/DDBJ whole genome shotgun (WGS) entry which is preliminary data.</text>
</comment>
<evidence type="ECO:0000256" key="1">
    <source>
        <dbReference type="ARBA" id="ARBA00010394"/>
    </source>
</evidence>
<dbReference type="EMBL" id="CBTN010000004">
    <property type="protein sequence ID" value="CDH49899.1"/>
    <property type="molecule type" value="Genomic_DNA"/>
</dbReference>
<dbReference type="OrthoDB" id="29145at2759"/>
<evidence type="ECO:0000313" key="5">
    <source>
        <dbReference type="EMBL" id="CDH49899.1"/>
    </source>
</evidence>
<sequence length="630" mass="70324">MCREISLATCGGVLITATWTRTECAGSPKTTVLPSFFLPIFLLQATIHTRFAIMTIDEFEPEDVLTEINRKLANVSITNLNYSSGDVVDKSILPNVKQYLEASQPREKECFTAVQMIRKYLTQGQHSGTGTASLMSTNDILQLDILPRLRELLVEDNVPDLQFEVAWIVTNIAAGTSAQVHPLIEAGFVPALLECLKAPRVSISVKAQAAWALSNFAGESAALREELMRKGAITAVAHVLSLVCDETYDESIIWSGSTKRVTILNEDLRTDIKALTWSISNMARGGFRTADFWDMYIPAFEALSKAILFDHRELWVDGGWGLSRILHNTHDVEAFYHDLNVDPNLGTRLAELLVEPHITVSIPILRTLINITSAPTDQSMMFFDSQLLSVLSNLMSQDTPTCLRRDAFLVVANLVATESPIVEQVLEEDQILREVESAIGVPSHVFDPSTATWAPQRYYVRYPVDEDWKVTMEALWIVCNLLTVGCDAHITALLESYRQLPTDLMSILYYDHDRIPLNTITKTIDAMIDLVKRTNNLFNEDINPITQHWIECDIGNQLASLQQTHSGRQAFVESCLELNDLVYQCSNNVAAMFGLANRLTTTGANKRRVLHGLEDGDVRLIENAVGKLTI</sequence>
<comment type="similarity">
    <text evidence="1">Belongs to the importin alpha family.</text>
</comment>
<dbReference type="GO" id="GO:0015031">
    <property type="term" value="P:protein transport"/>
    <property type="evidence" value="ECO:0007669"/>
    <property type="project" value="UniProtKB-KW"/>
</dbReference>
<evidence type="ECO:0000313" key="6">
    <source>
        <dbReference type="Proteomes" id="UP000027586"/>
    </source>
</evidence>
<keyword evidence="3" id="KW-0653">Protein transport</keyword>
<proteinExistence type="inferred from homology"/>
<dbReference type="Pfam" id="PF00514">
    <property type="entry name" value="Arm"/>
    <property type="match status" value="1"/>
</dbReference>
<dbReference type="SMART" id="SM00185">
    <property type="entry name" value="ARM"/>
    <property type="match status" value="2"/>
</dbReference>
<dbReference type="Proteomes" id="UP000027586">
    <property type="component" value="Unassembled WGS sequence"/>
</dbReference>
<dbReference type="AlphaFoldDB" id="A0A068RIS2"/>